<keyword evidence="7" id="KW-1185">Reference proteome</keyword>
<dbReference type="PROSITE" id="PS50070">
    <property type="entry name" value="KRINGLE_2"/>
    <property type="match status" value="1"/>
</dbReference>
<proteinExistence type="predicted"/>
<keyword evidence="4" id="KW-0472">Membrane</keyword>
<feature type="transmembrane region" description="Helical" evidence="4">
    <location>
        <begin position="206"/>
        <end position="227"/>
    </location>
</feature>
<evidence type="ECO:0000313" key="7">
    <source>
        <dbReference type="Proteomes" id="UP000024635"/>
    </source>
</evidence>
<dbReference type="Gene3D" id="2.40.20.10">
    <property type="entry name" value="Plasminogen Kringle 4"/>
    <property type="match status" value="1"/>
</dbReference>
<evidence type="ECO:0000259" key="5">
    <source>
        <dbReference type="PROSITE" id="PS50070"/>
    </source>
</evidence>
<evidence type="ECO:0000256" key="4">
    <source>
        <dbReference type="SAM" id="Phobius"/>
    </source>
</evidence>
<keyword evidence="1 3" id="KW-0420">Kringle</keyword>
<gene>
    <name evidence="6" type="primary">Acey_s0025.g1229</name>
    <name evidence="6" type="ORF">Y032_0025g1229</name>
</gene>
<dbReference type="InterPro" id="IPR000001">
    <property type="entry name" value="Kringle"/>
</dbReference>
<dbReference type="InterPro" id="IPR058845">
    <property type="entry name" value="Kringle_2"/>
</dbReference>
<dbReference type="EMBL" id="JARK01001361">
    <property type="protein sequence ID" value="EYC19197.1"/>
    <property type="molecule type" value="Genomic_DNA"/>
</dbReference>
<dbReference type="SUPFAM" id="SSF57440">
    <property type="entry name" value="Kringle-like"/>
    <property type="match status" value="1"/>
</dbReference>
<dbReference type="OrthoDB" id="5858092at2759"/>
<dbReference type="InterPro" id="IPR013806">
    <property type="entry name" value="Kringle-like"/>
</dbReference>
<keyword evidence="4" id="KW-0812">Transmembrane</keyword>
<feature type="domain" description="Kringle" evidence="5">
    <location>
        <begin position="43"/>
        <end position="137"/>
    </location>
</feature>
<dbReference type="AlphaFoldDB" id="A0A016UWQ9"/>
<comment type="caution">
    <text evidence="3">Lacks conserved residue(s) required for the propagation of feature annotation.</text>
</comment>
<dbReference type="Pfam" id="PF25866">
    <property type="entry name" value="Kringle_2"/>
    <property type="match status" value="1"/>
</dbReference>
<keyword evidence="4" id="KW-1133">Transmembrane helix</keyword>
<keyword evidence="2" id="KW-1015">Disulfide bond</keyword>
<organism evidence="6 7">
    <name type="scientific">Ancylostoma ceylanicum</name>
    <dbReference type="NCBI Taxonomy" id="53326"/>
    <lineage>
        <taxon>Eukaryota</taxon>
        <taxon>Metazoa</taxon>
        <taxon>Ecdysozoa</taxon>
        <taxon>Nematoda</taxon>
        <taxon>Chromadorea</taxon>
        <taxon>Rhabditida</taxon>
        <taxon>Rhabditina</taxon>
        <taxon>Rhabditomorpha</taxon>
        <taxon>Strongyloidea</taxon>
        <taxon>Ancylostomatidae</taxon>
        <taxon>Ancylostomatinae</taxon>
        <taxon>Ancylostoma</taxon>
    </lineage>
</organism>
<evidence type="ECO:0000256" key="1">
    <source>
        <dbReference type="ARBA" id="ARBA00022572"/>
    </source>
</evidence>
<evidence type="ECO:0000313" key="6">
    <source>
        <dbReference type="EMBL" id="EYC19197.1"/>
    </source>
</evidence>
<name>A0A016UWQ9_9BILA</name>
<dbReference type="InterPro" id="IPR038178">
    <property type="entry name" value="Kringle_sf"/>
</dbReference>
<evidence type="ECO:0000256" key="2">
    <source>
        <dbReference type="ARBA" id="ARBA00023157"/>
    </source>
</evidence>
<reference evidence="7" key="1">
    <citation type="journal article" date="2015" name="Nat. Genet.">
        <title>The genome and transcriptome of the zoonotic hookworm Ancylostoma ceylanicum identify infection-specific gene families.</title>
        <authorList>
            <person name="Schwarz E.M."/>
            <person name="Hu Y."/>
            <person name="Antoshechkin I."/>
            <person name="Miller M.M."/>
            <person name="Sternberg P.W."/>
            <person name="Aroian R.V."/>
        </authorList>
    </citation>
    <scope>NUCLEOTIDE SEQUENCE</scope>
    <source>
        <strain evidence="7">HY135</strain>
    </source>
</reference>
<dbReference type="STRING" id="53326.A0A016UWQ9"/>
<accession>A0A016UWQ9</accession>
<evidence type="ECO:0000256" key="3">
    <source>
        <dbReference type="PROSITE-ProRule" id="PRU00121"/>
    </source>
</evidence>
<sequence>MPRFNNSQTWDPQRYFFISLQQSINFCFTEADCIPLQEMATYSYLGDRSHTIKGENCLVWKEVYDRTVKNLSSEPDKLQEYLSNTVKVEEVMLHSKCRRFDLPPEHPLKSALKISNSGPWCYVKRKGNIVAEKCFNVCKGAPREEKTSADRTQYGAREVLKNYNDLLIENIRKYYKSYSWGDVSYYRWKPSDSAFSAEYFRVREQIFYGCVITVVVLILWLLMCSYLRREAAASRRRREEALKIIFPHRKIQMHPIVRPNAC</sequence>
<dbReference type="Proteomes" id="UP000024635">
    <property type="component" value="Unassembled WGS sequence"/>
</dbReference>
<protein>
    <recommendedName>
        <fullName evidence="5">Kringle domain-containing protein</fullName>
    </recommendedName>
</protein>
<comment type="caution">
    <text evidence="6">The sequence shown here is derived from an EMBL/GenBank/DDBJ whole genome shotgun (WGS) entry which is preliminary data.</text>
</comment>